<accession>A0A1H0W4N2</accession>
<name>A0A1H0W4N2_9CLOT</name>
<evidence type="ECO:0000313" key="2">
    <source>
        <dbReference type="Proteomes" id="UP000198597"/>
    </source>
</evidence>
<proteinExistence type="predicted"/>
<reference evidence="1 2" key="1">
    <citation type="submission" date="2016-10" db="EMBL/GenBank/DDBJ databases">
        <authorList>
            <person name="de Groot N.N."/>
        </authorList>
    </citation>
    <scope>NUCLEOTIDE SEQUENCE [LARGE SCALE GENOMIC DNA]</scope>
    <source>
        <strain evidence="1 2">DSM 12272</strain>
    </source>
</reference>
<sequence>MGNIVVVLIIIVILAISVTKVVSDKRKGIKCIGCPHSKECPSKSCNPSK</sequence>
<dbReference type="AlphaFoldDB" id="A0A1H0W4N2"/>
<dbReference type="RefSeq" id="WP_089973721.1">
    <property type="nucleotide sequence ID" value="NZ_FNJM01000032.1"/>
</dbReference>
<evidence type="ECO:0008006" key="3">
    <source>
        <dbReference type="Google" id="ProtNLM"/>
    </source>
</evidence>
<dbReference type="STRING" id="94869.SAMN04488529_1323"/>
<dbReference type="Pfam" id="PF12669">
    <property type="entry name" value="FeoB_associated"/>
    <property type="match status" value="1"/>
</dbReference>
<keyword evidence="2" id="KW-1185">Reference proteome</keyword>
<evidence type="ECO:0000313" key="1">
    <source>
        <dbReference type="EMBL" id="SDP85680.1"/>
    </source>
</evidence>
<organism evidence="1 2">
    <name type="scientific">Clostridium gasigenes</name>
    <dbReference type="NCBI Taxonomy" id="94869"/>
    <lineage>
        <taxon>Bacteria</taxon>
        <taxon>Bacillati</taxon>
        <taxon>Bacillota</taxon>
        <taxon>Clostridia</taxon>
        <taxon>Eubacteriales</taxon>
        <taxon>Clostridiaceae</taxon>
        <taxon>Clostridium</taxon>
    </lineage>
</organism>
<gene>
    <name evidence="1" type="ORF">SAMN04488529_1323</name>
</gene>
<dbReference type="EMBL" id="FNJM01000032">
    <property type="protein sequence ID" value="SDP85680.1"/>
    <property type="molecule type" value="Genomic_DNA"/>
</dbReference>
<dbReference type="Proteomes" id="UP000198597">
    <property type="component" value="Unassembled WGS sequence"/>
</dbReference>
<protein>
    <recommendedName>
        <fullName evidence="3">Virus attachment protein p12 family protein</fullName>
    </recommendedName>
</protein>
<dbReference type="OrthoDB" id="3267663at2"/>